<comment type="similarity">
    <text evidence="1 4 7">Belongs to the aldehyde dehydrogenase family.</text>
</comment>
<evidence type="ECO:0000256" key="7">
    <source>
        <dbReference type="RuleBase" id="RU003345"/>
    </source>
</evidence>
<keyword evidence="11" id="KW-1185">Reference proteome</keyword>
<evidence type="ECO:0000256" key="1">
    <source>
        <dbReference type="ARBA" id="ARBA00009986"/>
    </source>
</evidence>
<dbReference type="GO" id="GO:0005737">
    <property type="term" value="C:cytoplasm"/>
    <property type="evidence" value="ECO:0007669"/>
    <property type="project" value="TreeGrafter"/>
</dbReference>
<dbReference type="PANTHER" id="PTHR43570">
    <property type="entry name" value="ALDEHYDE DEHYDROGENASE"/>
    <property type="match status" value="1"/>
</dbReference>
<evidence type="ECO:0000256" key="3">
    <source>
        <dbReference type="ARBA" id="ARBA00023027"/>
    </source>
</evidence>
<dbReference type="InterPro" id="IPR012394">
    <property type="entry name" value="Aldehyde_DH_NAD(P)"/>
</dbReference>
<keyword evidence="2 4" id="KW-0560">Oxidoreductase</keyword>
<proteinExistence type="inferred from homology"/>
<dbReference type="FunFam" id="3.40.309.10:FF:000003">
    <property type="entry name" value="Aldehyde dehydrogenase"/>
    <property type="match status" value="1"/>
</dbReference>
<evidence type="ECO:0000256" key="4">
    <source>
        <dbReference type="PIRNR" id="PIRNR036492"/>
    </source>
</evidence>
<evidence type="ECO:0000256" key="6">
    <source>
        <dbReference type="PROSITE-ProRule" id="PRU10007"/>
    </source>
</evidence>
<keyword evidence="8" id="KW-0175">Coiled coil</keyword>
<dbReference type="GO" id="GO:0006081">
    <property type="term" value="P:aldehyde metabolic process"/>
    <property type="evidence" value="ECO:0007669"/>
    <property type="project" value="InterPro"/>
</dbReference>
<dbReference type="EMBL" id="LDYG01000039">
    <property type="protein sequence ID" value="KUP05383.1"/>
    <property type="molecule type" value="Genomic_DNA"/>
</dbReference>
<sequence length="461" mass="51909">MEEKSHDFVEQARLTQKKYFQTGSTKPIETRIETLEKLKDLIKRNEQQLLDALKQDLHKSNQEGYLTEIGIIYEEIKFTLQHLKDWAKPKKVKTPFTHFGSKGYKIAEPYGVTLIIAPWNYPFQLTVSPLIGSIAAGNTAIIKPSELTPSVSHVMAEMINNHFDPAYLYVIEGGIETNQHLLKEPFDYIFFTGSVPVGKIVMEAASKHLTPVTLELGGKSPCIVHKDADLKLAAKRVAFGKLTNAGQTCIAPDYLFIHSSIKDEFLGEYSRVVEEFYGQDPLNSEKYGKIVNEKHFNRLTSYLDNGEIIFGGKTDKANHRIEPTLLVPSNRETPVMQEEIFGPIFPVLNYDELDEVIEHVNSRPKPLALYLFTQSEQVEENIVGNISYGGGCINDTIMHIATPYLPFGGVGESGIGSYHGESSFSTFSHYKSVLKQTNRFDFSFRYPSAKNGFKIIKKLLG</sequence>
<name>A0A147K693_9BACI</name>
<organism evidence="10 11">
    <name type="scientific">Bacillus coahuilensis p1.1.43</name>
    <dbReference type="NCBI Taxonomy" id="1150625"/>
    <lineage>
        <taxon>Bacteria</taxon>
        <taxon>Bacillati</taxon>
        <taxon>Bacillota</taxon>
        <taxon>Bacilli</taxon>
        <taxon>Bacillales</taxon>
        <taxon>Bacillaceae</taxon>
        <taxon>Bacillus</taxon>
    </lineage>
</organism>
<evidence type="ECO:0000256" key="2">
    <source>
        <dbReference type="ARBA" id="ARBA00023002"/>
    </source>
</evidence>
<dbReference type="PROSITE" id="PS00687">
    <property type="entry name" value="ALDEHYDE_DEHYDR_GLU"/>
    <property type="match status" value="1"/>
</dbReference>
<dbReference type="Proteomes" id="UP000074108">
    <property type="component" value="Unassembled WGS sequence"/>
</dbReference>
<gene>
    <name evidence="10" type="ORF">Q75_12450</name>
</gene>
<reference evidence="10 11" key="1">
    <citation type="journal article" date="2016" name="Front. Microbiol.">
        <title>Microevolution Analysis of Bacillus coahuilensis Unveils Differences in Phosphorus Acquisition Strategies and Their Regulation.</title>
        <authorList>
            <person name="Gomez-Lunar Z."/>
            <person name="Hernandez-Gonzalez I."/>
            <person name="Rodriguez-Torres M.D."/>
            <person name="Souza V."/>
            <person name="Olmedo-Alvarez G."/>
        </authorList>
    </citation>
    <scope>NUCLEOTIDE SEQUENCE [LARGE SCALE GENOMIC DNA]</scope>
    <source>
        <strain evidence="11">p1.1.43</strain>
    </source>
</reference>
<evidence type="ECO:0000256" key="5">
    <source>
        <dbReference type="PIRSR" id="PIRSR036492-1"/>
    </source>
</evidence>
<evidence type="ECO:0000256" key="8">
    <source>
        <dbReference type="SAM" id="Coils"/>
    </source>
</evidence>
<dbReference type="InterPro" id="IPR029510">
    <property type="entry name" value="Ald_DH_CS_GLU"/>
</dbReference>
<feature type="active site" evidence="5 6">
    <location>
        <position position="215"/>
    </location>
</feature>
<dbReference type="AlphaFoldDB" id="A0A147K693"/>
<dbReference type="SUPFAM" id="SSF53720">
    <property type="entry name" value="ALDH-like"/>
    <property type="match status" value="1"/>
</dbReference>
<accession>A0A147K693</accession>
<dbReference type="GO" id="GO:0004029">
    <property type="term" value="F:aldehyde dehydrogenase (NAD+) activity"/>
    <property type="evidence" value="ECO:0007669"/>
    <property type="project" value="TreeGrafter"/>
</dbReference>
<dbReference type="InterPro" id="IPR016162">
    <property type="entry name" value="Ald_DH_N"/>
</dbReference>
<dbReference type="PANTHER" id="PTHR43570:SF16">
    <property type="entry name" value="ALDEHYDE DEHYDROGENASE TYPE III, ISOFORM Q"/>
    <property type="match status" value="1"/>
</dbReference>
<dbReference type="PROSITE" id="PS00070">
    <property type="entry name" value="ALDEHYDE_DEHYDR_CYS"/>
    <property type="match status" value="1"/>
</dbReference>
<dbReference type="InterPro" id="IPR016163">
    <property type="entry name" value="Ald_DH_C"/>
</dbReference>
<dbReference type="CDD" id="cd07136">
    <property type="entry name" value="ALDH_YwdH-P39616"/>
    <property type="match status" value="1"/>
</dbReference>
<evidence type="ECO:0000313" key="11">
    <source>
        <dbReference type="Proteomes" id="UP000074108"/>
    </source>
</evidence>
<dbReference type="Gene3D" id="3.40.605.10">
    <property type="entry name" value="Aldehyde Dehydrogenase, Chain A, domain 1"/>
    <property type="match status" value="1"/>
</dbReference>
<dbReference type="PIRSF" id="PIRSF036492">
    <property type="entry name" value="ALDH"/>
    <property type="match status" value="1"/>
</dbReference>
<evidence type="ECO:0000259" key="9">
    <source>
        <dbReference type="Pfam" id="PF00171"/>
    </source>
</evidence>
<feature type="coiled-coil region" evidence="8">
    <location>
        <begin position="28"/>
        <end position="63"/>
    </location>
</feature>
<dbReference type="STRING" id="1150625.Q75_12450"/>
<keyword evidence="3" id="KW-0520">NAD</keyword>
<dbReference type="Gene3D" id="3.40.309.10">
    <property type="entry name" value="Aldehyde Dehydrogenase, Chain A, domain 2"/>
    <property type="match status" value="1"/>
</dbReference>
<dbReference type="FunFam" id="3.40.605.10:FF:000004">
    <property type="entry name" value="Aldehyde dehydrogenase"/>
    <property type="match status" value="1"/>
</dbReference>
<feature type="active site" evidence="5">
    <location>
        <position position="249"/>
    </location>
</feature>
<protein>
    <recommendedName>
        <fullName evidence="4">Aldehyde dehydrogenase</fullName>
    </recommendedName>
</protein>
<evidence type="ECO:0000313" key="10">
    <source>
        <dbReference type="EMBL" id="KUP05383.1"/>
    </source>
</evidence>
<feature type="domain" description="Aldehyde dehydrogenase" evidence="9">
    <location>
        <begin position="9"/>
        <end position="433"/>
    </location>
</feature>
<dbReference type="PATRIC" id="fig|1150625.3.peg.2619"/>
<dbReference type="InterPro" id="IPR015590">
    <property type="entry name" value="Aldehyde_DH_dom"/>
</dbReference>
<dbReference type="Pfam" id="PF00171">
    <property type="entry name" value="Aldedh"/>
    <property type="match status" value="1"/>
</dbReference>
<dbReference type="InterPro" id="IPR016160">
    <property type="entry name" value="Ald_DH_CS_CYS"/>
</dbReference>
<dbReference type="InterPro" id="IPR016161">
    <property type="entry name" value="Ald_DH/histidinol_DH"/>
</dbReference>
<comment type="caution">
    <text evidence="10">The sequence shown here is derived from an EMBL/GenBank/DDBJ whole genome shotgun (WGS) entry which is preliminary data.</text>
</comment>